<feature type="non-terminal residue" evidence="1">
    <location>
        <position position="1"/>
    </location>
</feature>
<comment type="caution">
    <text evidence="1">The sequence shown here is derived from an EMBL/GenBank/DDBJ whole genome shotgun (WGS) entry which is preliminary data.</text>
</comment>
<proteinExistence type="predicted"/>
<gene>
    <name evidence="1" type="ORF">CRHIZ90672A_00001471</name>
</gene>
<sequence>SIPLAPDLSVIVAFKVSNNIKLYIQINKAKYKQLANCIYYLIKPLKKDNINIYKNIEFIIYIQK</sequence>
<protein>
    <submittedName>
        <fullName evidence="1">Uncharacterized protein</fullName>
    </submittedName>
</protein>
<evidence type="ECO:0000313" key="1">
    <source>
        <dbReference type="EMBL" id="CAH0027506.1"/>
    </source>
</evidence>
<keyword evidence="2" id="KW-1185">Reference proteome</keyword>
<name>A0A9N9YQY6_9HYPO</name>
<evidence type="ECO:0000313" key="2">
    <source>
        <dbReference type="Proteomes" id="UP000696573"/>
    </source>
</evidence>
<dbReference type="Proteomes" id="UP000696573">
    <property type="component" value="Unassembled WGS sequence"/>
</dbReference>
<accession>A0A9N9YQY6</accession>
<dbReference type="EMBL" id="CABFNQ020000730">
    <property type="protein sequence ID" value="CAH0027506.1"/>
    <property type="molecule type" value="Genomic_DNA"/>
</dbReference>
<dbReference type="AlphaFoldDB" id="A0A9N9YQY6"/>
<feature type="non-terminal residue" evidence="1">
    <location>
        <position position="64"/>
    </location>
</feature>
<organism evidence="1 2">
    <name type="scientific">Clonostachys rhizophaga</name>
    <dbReference type="NCBI Taxonomy" id="160324"/>
    <lineage>
        <taxon>Eukaryota</taxon>
        <taxon>Fungi</taxon>
        <taxon>Dikarya</taxon>
        <taxon>Ascomycota</taxon>
        <taxon>Pezizomycotina</taxon>
        <taxon>Sordariomycetes</taxon>
        <taxon>Hypocreomycetidae</taxon>
        <taxon>Hypocreales</taxon>
        <taxon>Bionectriaceae</taxon>
        <taxon>Clonostachys</taxon>
    </lineage>
</organism>
<reference evidence="1" key="1">
    <citation type="submission" date="2021-10" db="EMBL/GenBank/DDBJ databases">
        <authorList>
            <person name="Piombo E."/>
        </authorList>
    </citation>
    <scope>NUCLEOTIDE SEQUENCE</scope>
</reference>